<keyword evidence="1" id="KW-1133">Transmembrane helix</keyword>
<organism evidence="3 4">
    <name type="scientific">Candidatus Magasanikbacteria bacterium RIFOXYD2_FULL_41_14</name>
    <dbReference type="NCBI Taxonomy" id="1798709"/>
    <lineage>
        <taxon>Bacteria</taxon>
        <taxon>Candidatus Magasanikiibacteriota</taxon>
    </lineage>
</organism>
<sequence>MQNKLKILSVVAFAFALVGFILVPASAARATGNCLCVDDLSTATDLATYNMLSAPVCEEAANEPSCVSTVCSSVAGTFYATDEECATALSAWVVSRDNLATSFAGATSVGENGTCFCSAAFPQEKQLTGLDSISDSQSACIPDVAGEAACQGVCNDSKYPGHNYKFFTDTADGGLNKCEIAQNEWEKQLESLKTSAGSVRASQSRFIPDCLLADILMPECRDISIFVMLGINIARYLFAIVGALALLFFIYGGFILILSQGNPEKVKKGTGSILSALIGLAVVFAAYVLVNFLGEAVGISSGLKLL</sequence>
<feature type="signal peptide" evidence="2">
    <location>
        <begin position="1"/>
        <end position="27"/>
    </location>
</feature>
<keyword evidence="2" id="KW-0732">Signal</keyword>
<evidence type="ECO:0000313" key="3">
    <source>
        <dbReference type="EMBL" id="OGH93703.1"/>
    </source>
</evidence>
<evidence type="ECO:0000256" key="1">
    <source>
        <dbReference type="SAM" id="Phobius"/>
    </source>
</evidence>
<proteinExistence type="predicted"/>
<feature type="chain" id="PRO_5009525984" evidence="2">
    <location>
        <begin position="28"/>
        <end position="306"/>
    </location>
</feature>
<gene>
    <name evidence="3" type="ORF">A2538_02340</name>
</gene>
<dbReference type="STRING" id="1798709.A2538_02340"/>
<feature type="transmembrane region" description="Helical" evidence="1">
    <location>
        <begin position="270"/>
        <end position="290"/>
    </location>
</feature>
<dbReference type="Pfam" id="PF18895">
    <property type="entry name" value="T4SS_pilin"/>
    <property type="match status" value="1"/>
</dbReference>
<evidence type="ECO:0000256" key="2">
    <source>
        <dbReference type="SAM" id="SignalP"/>
    </source>
</evidence>
<name>A0A1F6PCK4_9BACT</name>
<protein>
    <submittedName>
        <fullName evidence="3">Uncharacterized protein</fullName>
    </submittedName>
</protein>
<dbReference type="Proteomes" id="UP000178254">
    <property type="component" value="Unassembled WGS sequence"/>
</dbReference>
<evidence type="ECO:0000313" key="4">
    <source>
        <dbReference type="Proteomes" id="UP000178254"/>
    </source>
</evidence>
<dbReference type="InterPro" id="IPR043993">
    <property type="entry name" value="T4SS_pilin"/>
</dbReference>
<dbReference type="AlphaFoldDB" id="A0A1F6PCK4"/>
<reference evidence="3 4" key="1">
    <citation type="journal article" date="2016" name="Nat. Commun.">
        <title>Thousands of microbial genomes shed light on interconnected biogeochemical processes in an aquifer system.</title>
        <authorList>
            <person name="Anantharaman K."/>
            <person name="Brown C.T."/>
            <person name="Hug L.A."/>
            <person name="Sharon I."/>
            <person name="Castelle C.J."/>
            <person name="Probst A.J."/>
            <person name="Thomas B.C."/>
            <person name="Singh A."/>
            <person name="Wilkins M.J."/>
            <person name="Karaoz U."/>
            <person name="Brodie E.L."/>
            <person name="Williams K.H."/>
            <person name="Hubbard S.S."/>
            <person name="Banfield J.F."/>
        </authorList>
    </citation>
    <scope>NUCLEOTIDE SEQUENCE [LARGE SCALE GENOMIC DNA]</scope>
</reference>
<feature type="transmembrane region" description="Helical" evidence="1">
    <location>
        <begin position="236"/>
        <end position="258"/>
    </location>
</feature>
<comment type="caution">
    <text evidence="3">The sequence shown here is derived from an EMBL/GenBank/DDBJ whole genome shotgun (WGS) entry which is preliminary data.</text>
</comment>
<keyword evidence="1" id="KW-0472">Membrane</keyword>
<keyword evidence="1" id="KW-0812">Transmembrane</keyword>
<accession>A0A1F6PCK4</accession>
<dbReference type="EMBL" id="MFRE01000022">
    <property type="protein sequence ID" value="OGH93703.1"/>
    <property type="molecule type" value="Genomic_DNA"/>
</dbReference>